<dbReference type="PANTHER" id="PTHR12110:SF53">
    <property type="entry name" value="BLR5974 PROTEIN"/>
    <property type="match status" value="1"/>
</dbReference>
<dbReference type="InterPro" id="IPR013022">
    <property type="entry name" value="Xyl_isomerase-like_TIM-brl"/>
</dbReference>
<dbReference type="eggNOG" id="COG1082">
    <property type="taxonomic scope" value="Bacteria"/>
</dbReference>
<sequence>MIQATALPLGVMQGRLLPKYQGRYQAHPAGYWRDEFSLAASLGLACIEWIVDTQDPWDNPLLLPDGPRSILAAARESGVAVNSVCADCFMEMPLHHPDPGAAAASAAILEALLPAVAAVGANCLVIPCVDASALAGRPQDADRLAAVLPPLAERARAAGVRLALETDLPPWEFTALLGRLPDSVGVNYDTGNSAALGFDPAEELAAYGLRLISVHIKDRLRGGLSVELGQGDTDFGGFFRALAPTEFAGPFILQAYRDDEGLAVFERQLAWLVAHMKDWLGGPGGMS</sequence>
<evidence type="ECO:0000313" key="2">
    <source>
        <dbReference type="EMBL" id="EIG55765.1"/>
    </source>
</evidence>
<dbReference type="STRING" id="596152.DesU5LDRAFT_0041"/>
<dbReference type="PANTHER" id="PTHR12110">
    <property type="entry name" value="HYDROXYPYRUVATE ISOMERASE"/>
    <property type="match status" value="1"/>
</dbReference>
<dbReference type="Pfam" id="PF01261">
    <property type="entry name" value="AP_endonuc_2"/>
    <property type="match status" value="1"/>
</dbReference>
<dbReference type="AlphaFoldDB" id="I2Q7K9"/>
<feature type="domain" description="Xylose isomerase-like TIM barrel" evidence="1">
    <location>
        <begin position="36"/>
        <end position="272"/>
    </location>
</feature>
<accession>I2Q7K9</accession>
<name>I2Q7K9_9BACT</name>
<dbReference type="GO" id="GO:0016853">
    <property type="term" value="F:isomerase activity"/>
    <property type="evidence" value="ECO:0007669"/>
    <property type="project" value="UniProtKB-KW"/>
</dbReference>
<dbReference type="SUPFAM" id="SSF51658">
    <property type="entry name" value="Xylose isomerase-like"/>
    <property type="match status" value="1"/>
</dbReference>
<gene>
    <name evidence="2" type="ORF">DesU5LDRAFT_0041</name>
</gene>
<organism evidence="2">
    <name type="scientific">Desulfovibrio sp. U5L</name>
    <dbReference type="NCBI Taxonomy" id="596152"/>
    <lineage>
        <taxon>Bacteria</taxon>
        <taxon>Pseudomonadati</taxon>
        <taxon>Thermodesulfobacteriota</taxon>
        <taxon>Desulfovibrionia</taxon>
        <taxon>Desulfovibrionales</taxon>
        <taxon>Desulfovibrionaceae</taxon>
        <taxon>Desulfovibrio</taxon>
    </lineage>
</organism>
<dbReference type="InterPro" id="IPR036237">
    <property type="entry name" value="Xyl_isomerase-like_sf"/>
</dbReference>
<evidence type="ECO:0000259" key="1">
    <source>
        <dbReference type="Pfam" id="PF01261"/>
    </source>
</evidence>
<reference evidence="2" key="1">
    <citation type="submission" date="2011-11" db="EMBL/GenBank/DDBJ databases">
        <title>Improved High-Quality Draft sequence of Desulfovibrio sp. U5L.</title>
        <authorList>
            <consortium name="US DOE Joint Genome Institute"/>
            <person name="Lucas S."/>
            <person name="Han J."/>
            <person name="Lapidus A."/>
            <person name="Cheng J.-F."/>
            <person name="Goodwin L."/>
            <person name="Pitluck S."/>
            <person name="Peters L."/>
            <person name="Ovchinnikova G."/>
            <person name="Held B."/>
            <person name="Detter J.C."/>
            <person name="Han C."/>
            <person name="Tapia R."/>
            <person name="Land M."/>
            <person name="Hauser L."/>
            <person name="Kyrpides N."/>
            <person name="Ivanova N."/>
            <person name="Pagani I."/>
            <person name="Gabster J."/>
            <person name="Walker C."/>
            <person name="Stolyar S."/>
            <person name="Stahl D."/>
            <person name="Arkin A."/>
            <person name="Dehal P."/>
            <person name="Hazen T."/>
            <person name="Woyke T."/>
        </authorList>
    </citation>
    <scope>NUCLEOTIDE SEQUENCE [LARGE SCALE GENOMIC DNA]</scope>
    <source>
        <strain evidence="2">U5L</strain>
    </source>
</reference>
<protein>
    <submittedName>
        <fullName evidence="2">Sugar phosphate isomerase/epimerase</fullName>
    </submittedName>
</protein>
<dbReference type="InterPro" id="IPR050312">
    <property type="entry name" value="IolE/XylAMocC-like"/>
</dbReference>
<dbReference type="EMBL" id="JH600067">
    <property type="protein sequence ID" value="EIG55765.1"/>
    <property type="molecule type" value="Genomic_DNA"/>
</dbReference>
<dbReference type="Gene3D" id="3.20.20.150">
    <property type="entry name" value="Divalent-metal-dependent TIM barrel enzymes"/>
    <property type="match status" value="1"/>
</dbReference>
<proteinExistence type="predicted"/>
<dbReference type="HOGENOM" id="CLU_985778_0_0_7"/>
<keyword evidence="2" id="KW-0413">Isomerase</keyword>